<evidence type="ECO:0000313" key="2">
    <source>
        <dbReference type="Proteomes" id="UP000299102"/>
    </source>
</evidence>
<sequence length="64" mass="7485">KNYCLTTPCSYPFPGRRFLSFIYPQICIGVLVEKLESSSPLQCNDAKRKQLRMAERFRQTNSRP</sequence>
<dbReference type="EMBL" id="BGZK01004353">
    <property type="protein sequence ID" value="GBP08487.1"/>
    <property type="molecule type" value="Genomic_DNA"/>
</dbReference>
<evidence type="ECO:0000313" key="1">
    <source>
        <dbReference type="EMBL" id="GBP08487.1"/>
    </source>
</evidence>
<dbReference type="Proteomes" id="UP000299102">
    <property type="component" value="Unassembled WGS sequence"/>
</dbReference>
<keyword evidence="2" id="KW-1185">Reference proteome</keyword>
<comment type="caution">
    <text evidence="1">The sequence shown here is derived from an EMBL/GenBank/DDBJ whole genome shotgun (WGS) entry which is preliminary data.</text>
</comment>
<name>A0A4C1T4U5_EUMVA</name>
<accession>A0A4C1T4U5</accession>
<feature type="non-terminal residue" evidence="1">
    <location>
        <position position="1"/>
    </location>
</feature>
<protein>
    <submittedName>
        <fullName evidence="1">Uncharacterized protein</fullName>
    </submittedName>
</protein>
<gene>
    <name evidence="1" type="ORF">EVAR_71950_1</name>
</gene>
<dbReference type="AlphaFoldDB" id="A0A4C1T4U5"/>
<organism evidence="1 2">
    <name type="scientific">Eumeta variegata</name>
    <name type="common">Bagworm moth</name>
    <name type="synonym">Eumeta japonica</name>
    <dbReference type="NCBI Taxonomy" id="151549"/>
    <lineage>
        <taxon>Eukaryota</taxon>
        <taxon>Metazoa</taxon>
        <taxon>Ecdysozoa</taxon>
        <taxon>Arthropoda</taxon>
        <taxon>Hexapoda</taxon>
        <taxon>Insecta</taxon>
        <taxon>Pterygota</taxon>
        <taxon>Neoptera</taxon>
        <taxon>Endopterygota</taxon>
        <taxon>Lepidoptera</taxon>
        <taxon>Glossata</taxon>
        <taxon>Ditrysia</taxon>
        <taxon>Tineoidea</taxon>
        <taxon>Psychidae</taxon>
        <taxon>Oiketicinae</taxon>
        <taxon>Eumeta</taxon>
    </lineage>
</organism>
<reference evidence="1 2" key="1">
    <citation type="journal article" date="2019" name="Commun. Biol.">
        <title>The bagworm genome reveals a unique fibroin gene that provides high tensile strength.</title>
        <authorList>
            <person name="Kono N."/>
            <person name="Nakamura H."/>
            <person name="Ohtoshi R."/>
            <person name="Tomita M."/>
            <person name="Numata K."/>
            <person name="Arakawa K."/>
        </authorList>
    </citation>
    <scope>NUCLEOTIDE SEQUENCE [LARGE SCALE GENOMIC DNA]</scope>
</reference>
<proteinExistence type="predicted"/>